<sequence length="447" mass="49688">MDDENMDNIDEDEMLEDESNSEMDDDDDDEPKGPAKTYLPGEPLEEGEELVCDESAYVLYHQAQTGAPCLSFDVIPDNLGENREKYPLTCFIAAGTQSQRGKSNHVIVMKMSNLNKNSKASTKNEDSESESESSESEDEDEKPELETAVINHSSGAVNRIRVTKLNDRHIAATWSDKGKVHVWDLSRPVAALNDPTVMTSYVKNEESAPALYTFTGHQVEGFALDWSTTSPGKLLTGDCNKNIHLWRPGEGGWQVDQRPFAAHTSSVEDIQWSPNEDNVFASCSVDRSIRIWDSRAAPTKACMLTTEGAHERDVNVIHWNRNEPFLLSGGDDGVLKIWDLRQFQHGKAAAIFKHHTAPITSVEWHPTDSSVFAAAGSDDQVSLWDLGVERDLEIPAPSQGEPEVPAQLLFIHQGQTDIKEIHWHRQLPGVVLSTAHSGFNVFRTISV</sequence>
<evidence type="ECO:0000256" key="3">
    <source>
        <dbReference type="ARBA" id="ARBA00022737"/>
    </source>
</evidence>
<dbReference type="Proteomes" id="UP000828390">
    <property type="component" value="Unassembled WGS sequence"/>
</dbReference>
<evidence type="ECO:0000313" key="10">
    <source>
        <dbReference type="Proteomes" id="UP000828390"/>
    </source>
</evidence>
<accession>A0A9D4LRT2</accession>
<evidence type="ECO:0000256" key="4">
    <source>
        <dbReference type="ARBA" id="ARBA00023242"/>
    </source>
</evidence>
<dbReference type="PROSITE" id="PS00678">
    <property type="entry name" value="WD_REPEATS_1"/>
    <property type="match status" value="1"/>
</dbReference>
<comment type="caution">
    <text evidence="9">The sequence shown here is derived from an EMBL/GenBank/DDBJ whole genome shotgun (WGS) entry which is preliminary data.</text>
</comment>
<dbReference type="Pfam" id="PF00400">
    <property type="entry name" value="WD40"/>
    <property type="match status" value="3"/>
</dbReference>
<keyword evidence="2 6" id="KW-0853">WD repeat</keyword>
<evidence type="ECO:0000256" key="2">
    <source>
        <dbReference type="ARBA" id="ARBA00022574"/>
    </source>
</evidence>
<proteinExistence type="predicted"/>
<dbReference type="InterPro" id="IPR051972">
    <property type="entry name" value="Glutamate-rich_WD_repeat"/>
</dbReference>
<dbReference type="InterPro" id="IPR001680">
    <property type="entry name" value="WD40_rpt"/>
</dbReference>
<dbReference type="PANTHER" id="PTHR45903:SF1">
    <property type="entry name" value="GLUTAMATE-RICH WD REPEAT-CONTAINING PROTEIN 1"/>
    <property type="match status" value="1"/>
</dbReference>
<dbReference type="PROSITE" id="PS50082">
    <property type="entry name" value="WD_REPEATS_2"/>
    <property type="match status" value="3"/>
</dbReference>
<dbReference type="InterPro" id="IPR036322">
    <property type="entry name" value="WD40_repeat_dom_sf"/>
</dbReference>
<feature type="compositionally biased region" description="Polar residues" evidence="7">
    <location>
        <begin position="112"/>
        <end position="121"/>
    </location>
</feature>
<dbReference type="InterPro" id="IPR022052">
    <property type="entry name" value="Histone-bd_RBBP4-like_N"/>
</dbReference>
<dbReference type="EMBL" id="JAIWYP010000002">
    <property type="protein sequence ID" value="KAH3863812.1"/>
    <property type="molecule type" value="Genomic_DNA"/>
</dbReference>
<feature type="repeat" description="WD" evidence="6">
    <location>
        <begin position="307"/>
        <end position="341"/>
    </location>
</feature>
<dbReference type="Gene3D" id="2.130.10.10">
    <property type="entry name" value="YVTN repeat-like/Quinoprotein amine dehydrogenase"/>
    <property type="match status" value="1"/>
</dbReference>
<keyword evidence="4" id="KW-0539">Nucleus</keyword>
<dbReference type="InterPro" id="IPR019775">
    <property type="entry name" value="WD40_repeat_CS"/>
</dbReference>
<feature type="compositionally biased region" description="Acidic residues" evidence="7">
    <location>
        <begin position="127"/>
        <end position="143"/>
    </location>
</feature>
<evidence type="ECO:0000256" key="7">
    <source>
        <dbReference type="SAM" id="MobiDB-lite"/>
    </source>
</evidence>
<evidence type="ECO:0000256" key="1">
    <source>
        <dbReference type="ARBA" id="ARBA00004123"/>
    </source>
</evidence>
<evidence type="ECO:0000256" key="6">
    <source>
        <dbReference type="PROSITE-ProRule" id="PRU00221"/>
    </source>
</evidence>
<dbReference type="PROSITE" id="PS50294">
    <property type="entry name" value="WD_REPEATS_REGION"/>
    <property type="match status" value="3"/>
</dbReference>
<dbReference type="InterPro" id="IPR020472">
    <property type="entry name" value="WD40_PAC1"/>
</dbReference>
<dbReference type="SMART" id="SM00320">
    <property type="entry name" value="WD40"/>
    <property type="match status" value="5"/>
</dbReference>
<dbReference type="InterPro" id="IPR015943">
    <property type="entry name" value="WD40/YVTN_repeat-like_dom_sf"/>
</dbReference>
<comment type="subcellular location">
    <subcellularLocation>
        <location evidence="1">Nucleus</location>
    </subcellularLocation>
</comment>
<dbReference type="PRINTS" id="PR00320">
    <property type="entry name" value="GPROTEINBRPT"/>
</dbReference>
<protein>
    <recommendedName>
        <fullName evidence="5">Glutamate-rich WD repeat-containing protein 1</fullName>
    </recommendedName>
</protein>
<reference evidence="9" key="1">
    <citation type="journal article" date="2019" name="bioRxiv">
        <title>The Genome of the Zebra Mussel, Dreissena polymorpha: A Resource for Invasive Species Research.</title>
        <authorList>
            <person name="McCartney M.A."/>
            <person name="Auch B."/>
            <person name="Kono T."/>
            <person name="Mallez S."/>
            <person name="Zhang Y."/>
            <person name="Obille A."/>
            <person name="Becker A."/>
            <person name="Abrahante J.E."/>
            <person name="Garbe J."/>
            <person name="Badalamenti J.P."/>
            <person name="Herman A."/>
            <person name="Mangelson H."/>
            <person name="Liachko I."/>
            <person name="Sullivan S."/>
            <person name="Sone E.D."/>
            <person name="Koren S."/>
            <person name="Silverstein K.A.T."/>
            <person name="Beckman K.B."/>
            <person name="Gohl D.M."/>
        </authorList>
    </citation>
    <scope>NUCLEOTIDE SEQUENCE</scope>
    <source>
        <strain evidence="9">Duluth1</strain>
        <tissue evidence="9">Whole animal</tissue>
    </source>
</reference>
<dbReference type="GO" id="GO:0042254">
    <property type="term" value="P:ribosome biogenesis"/>
    <property type="evidence" value="ECO:0007669"/>
    <property type="project" value="TreeGrafter"/>
</dbReference>
<reference evidence="9" key="2">
    <citation type="submission" date="2020-11" db="EMBL/GenBank/DDBJ databases">
        <authorList>
            <person name="McCartney M.A."/>
            <person name="Auch B."/>
            <person name="Kono T."/>
            <person name="Mallez S."/>
            <person name="Becker A."/>
            <person name="Gohl D.M."/>
            <person name="Silverstein K.A.T."/>
            <person name="Koren S."/>
            <person name="Bechman K.B."/>
            <person name="Herman A."/>
            <person name="Abrahante J.E."/>
            <person name="Garbe J."/>
        </authorList>
    </citation>
    <scope>NUCLEOTIDE SEQUENCE</scope>
    <source>
        <strain evidence="9">Duluth1</strain>
        <tissue evidence="9">Whole animal</tissue>
    </source>
</reference>
<name>A0A9D4LRT2_DREPO</name>
<keyword evidence="10" id="KW-1185">Reference proteome</keyword>
<evidence type="ECO:0000313" key="9">
    <source>
        <dbReference type="EMBL" id="KAH3863812.1"/>
    </source>
</evidence>
<organism evidence="9 10">
    <name type="scientific">Dreissena polymorpha</name>
    <name type="common">Zebra mussel</name>
    <name type="synonym">Mytilus polymorpha</name>
    <dbReference type="NCBI Taxonomy" id="45954"/>
    <lineage>
        <taxon>Eukaryota</taxon>
        <taxon>Metazoa</taxon>
        <taxon>Spiralia</taxon>
        <taxon>Lophotrochozoa</taxon>
        <taxon>Mollusca</taxon>
        <taxon>Bivalvia</taxon>
        <taxon>Autobranchia</taxon>
        <taxon>Heteroconchia</taxon>
        <taxon>Euheterodonta</taxon>
        <taxon>Imparidentia</taxon>
        <taxon>Neoheterodontei</taxon>
        <taxon>Myida</taxon>
        <taxon>Dreissenoidea</taxon>
        <taxon>Dreissenidae</taxon>
        <taxon>Dreissena</taxon>
    </lineage>
</organism>
<dbReference type="AlphaFoldDB" id="A0A9D4LRT2"/>
<feature type="region of interest" description="Disordered" evidence="7">
    <location>
        <begin position="112"/>
        <end position="145"/>
    </location>
</feature>
<keyword evidence="3" id="KW-0677">Repeat</keyword>
<dbReference type="SUPFAM" id="SSF50978">
    <property type="entry name" value="WD40 repeat-like"/>
    <property type="match status" value="1"/>
</dbReference>
<evidence type="ECO:0000256" key="5">
    <source>
        <dbReference type="ARBA" id="ARBA00040876"/>
    </source>
</evidence>
<dbReference type="PANTHER" id="PTHR45903">
    <property type="entry name" value="GLUTAMATE-RICH WD REPEAT-CONTAINING PROTEIN 1"/>
    <property type="match status" value="1"/>
</dbReference>
<feature type="domain" description="Histone-binding protein RBBP4-like N-terminal" evidence="8">
    <location>
        <begin position="48"/>
        <end position="115"/>
    </location>
</feature>
<feature type="region of interest" description="Disordered" evidence="7">
    <location>
        <begin position="1"/>
        <end position="44"/>
    </location>
</feature>
<gene>
    <name evidence="9" type="ORF">DPMN_026812</name>
</gene>
<evidence type="ECO:0000259" key="8">
    <source>
        <dbReference type="Pfam" id="PF12265"/>
    </source>
</evidence>
<feature type="repeat" description="WD" evidence="6">
    <location>
        <begin position="352"/>
        <end position="386"/>
    </location>
</feature>
<feature type="compositionally biased region" description="Acidic residues" evidence="7">
    <location>
        <begin position="1"/>
        <end position="30"/>
    </location>
</feature>
<dbReference type="Pfam" id="PF12265">
    <property type="entry name" value="CAF1C_H4-bd"/>
    <property type="match status" value="1"/>
</dbReference>
<feature type="repeat" description="WD" evidence="6">
    <location>
        <begin position="260"/>
        <end position="293"/>
    </location>
</feature>
<dbReference type="GO" id="GO:0005730">
    <property type="term" value="C:nucleolus"/>
    <property type="evidence" value="ECO:0007669"/>
    <property type="project" value="TreeGrafter"/>
</dbReference>